<dbReference type="KEGG" id="vcy:IX92_11645"/>
<organism evidence="2">
    <name type="scientific">Vibrio coralliilyticus</name>
    <dbReference type="NCBI Taxonomy" id="190893"/>
    <lineage>
        <taxon>Bacteria</taxon>
        <taxon>Pseudomonadati</taxon>
        <taxon>Pseudomonadota</taxon>
        <taxon>Gammaproteobacteria</taxon>
        <taxon>Vibrionales</taxon>
        <taxon>Vibrionaceae</taxon>
        <taxon>Vibrio</taxon>
    </lineage>
</organism>
<gene>
    <name evidence="3" type="ORF">F0238_09400</name>
    <name evidence="1" type="ORF">IX92_11645</name>
    <name evidence="2" type="ORF">TW71_20755</name>
</gene>
<evidence type="ECO:0000313" key="3">
    <source>
        <dbReference type="EMBL" id="NOJ22942.1"/>
    </source>
</evidence>
<dbReference type="eggNOG" id="ENOG5031C30">
    <property type="taxonomic scope" value="Bacteria"/>
</dbReference>
<dbReference type="EMBL" id="JXXR01000022">
    <property type="protein sequence ID" value="KJY68507.1"/>
    <property type="molecule type" value="Genomic_DNA"/>
</dbReference>
<evidence type="ECO:0000313" key="5">
    <source>
        <dbReference type="Proteomes" id="UP000576645"/>
    </source>
</evidence>
<evidence type="ECO:0000313" key="1">
    <source>
        <dbReference type="EMBL" id="AIW19659.1"/>
    </source>
</evidence>
<dbReference type="EMBL" id="VTXP01000004">
    <property type="protein sequence ID" value="NOJ22942.1"/>
    <property type="molecule type" value="Genomic_DNA"/>
</dbReference>
<reference evidence="3 5" key="3">
    <citation type="submission" date="2019-09" db="EMBL/GenBank/DDBJ databases">
        <title>Draft genome sequencing and comparative genomics of hatchery-associated Vibrios.</title>
        <authorList>
            <person name="Kehlet-Delgado H."/>
            <person name="Mueller R.S."/>
        </authorList>
    </citation>
    <scope>NUCLEOTIDE SEQUENCE [LARGE SCALE GENOMIC DNA]</scope>
    <source>
        <strain evidence="3 5">09-121-3</strain>
    </source>
</reference>
<sequence length="188" mass="20660">MRPTKENLTALVGKNIEMDIRLSCRPENSENGYLEKQYGVTLLERDGKVVLTRDDSSVDAGVWVPYAETKAVVGRYTGSGVGWLASGPFSGCEMAIGVDKDQNRVFAAHIAKQSGSTAPADYRKFRTDAKASEFYWNRIPMPFEDKFSCAYVFVICSTDGIISMNSLEVEVTSMGGSNGKVLSVRTFK</sequence>
<proteinExistence type="predicted"/>
<accession>A0A097QHX9</accession>
<dbReference type="Proteomes" id="UP000030081">
    <property type="component" value="Chromosome 1"/>
</dbReference>
<dbReference type="EMBL" id="CP009617">
    <property type="protein sequence ID" value="AIW19659.1"/>
    <property type="molecule type" value="Genomic_DNA"/>
</dbReference>
<dbReference type="AlphaFoldDB" id="A0A097QHX9"/>
<dbReference type="OrthoDB" id="5870614at2"/>
<protein>
    <submittedName>
        <fullName evidence="2">Uncharacterized protein</fullName>
    </submittedName>
</protein>
<evidence type="ECO:0000313" key="4">
    <source>
        <dbReference type="Proteomes" id="UP000030081"/>
    </source>
</evidence>
<name>A0A097QHX9_9VIBR</name>
<dbReference type="GeneID" id="93941201"/>
<keyword evidence="4" id="KW-1185">Reference proteome</keyword>
<evidence type="ECO:0000313" key="2">
    <source>
        <dbReference type="EMBL" id="KJY68507.1"/>
    </source>
</evidence>
<dbReference type="Proteomes" id="UP000576645">
    <property type="component" value="Unassembled WGS sequence"/>
</dbReference>
<reference evidence="2" key="2">
    <citation type="journal article" date="2015" name="BMC Genomics">
        <title>Genome mining reveals unlocked bioactive potential of marine Gram-negative bacteria.</title>
        <authorList>
            <person name="Machado H."/>
            <person name="Sonnenschein E.C."/>
            <person name="Melchiorsen J."/>
            <person name="Gram L."/>
        </authorList>
    </citation>
    <scope>NUCLEOTIDE SEQUENCE</scope>
    <source>
        <strain evidence="2">S2052</strain>
    </source>
</reference>
<reference evidence="1 4" key="1">
    <citation type="submission" date="2014-10" db="EMBL/GenBank/DDBJ databases">
        <title>The Complete Genome Sequence for the Shellfish Pathogen Vibrio coralliilyticus RE98 Isolated from a Shellfish Hatchery.</title>
        <authorList>
            <person name="Richards G.P."/>
            <person name="Bono J.L."/>
            <person name="Watson M.A."/>
            <person name="Needleman D.S."/>
        </authorList>
    </citation>
    <scope>NUCLEOTIDE SEQUENCE [LARGE SCALE GENOMIC DNA]</scope>
    <source>
        <strain evidence="1 4">RE98</strain>
    </source>
</reference>
<dbReference type="KEGG" id="vct:JV59_27050"/>
<dbReference type="RefSeq" id="WP_006957348.1">
    <property type="nucleotide sequence ID" value="NZ_CP009264.1"/>
</dbReference>